<dbReference type="PROSITE" id="PS50887">
    <property type="entry name" value="GGDEF"/>
    <property type="match status" value="1"/>
</dbReference>
<dbReference type="InterPro" id="IPR013656">
    <property type="entry name" value="PAS_4"/>
</dbReference>
<dbReference type="Pfam" id="PF00990">
    <property type="entry name" value="GGDEF"/>
    <property type="match status" value="1"/>
</dbReference>
<dbReference type="Gene3D" id="3.30.450.20">
    <property type="entry name" value="PAS domain"/>
    <property type="match status" value="2"/>
</dbReference>
<feature type="domain" description="PAC" evidence="2">
    <location>
        <begin position="209"/>
        <end position="262"/>
    </location>
</feature>
<feature type="domain" description="PAS" evidence="1">
    <location>
        <begin position="15"/>
        <end position="56"/>
    </location>
</feature>
<feature type="domain" description="EAL" evidence="3">
    <location>
        <begin position="436"/>
        <end position="687"/>
    </location>
</feature>
<dbReference type="NCBIfam" id="TIGR00254">
    <property type="entry name" value="GGDEF"/>
    <property type="match status" value="1"/>
</dbReference>
<dbReference type="Pfam" id="PF08448">
    <property type="entry name" value="PAS_4"/>
    <property type="match status" value="1"/>
</dbReference>
<dbReference type="PROSITE" id="PS50112">
    <property type="entry name" value="PAS"/>
    <property type="match status" value="1"/>
</dbReference>
<dbReference type="SMART" id="SM00091">
    <property type="entry name" value="PAS"/>
    <property type="match status" value="1"/>
</dbReference>
<dbReference type="SUPFAM" id="SSF55073">
    <property type="entry name" value="Nucleotide cyclase"/>
    <property type="match status" value="1"/>
</dbReference>
<dbReference type="InterPro" id="IPR000014">
    <property type="entry name" value="PAS"/>
</dbReference>
<dbReference type="SMART" id="SM00052">
    <property type="entry name" value="EAL"/>
    <property type="match status" value="1"/>
</dbReference>
<accession>A0A254TEU1</accession>
<dbReference type="PROSITE" id="PS50113">
    <property type="entry name" value="PAC"/>
    <property type="match status" value="1"/>
</dbReference>
<proteinExistence type="predicted"/>
<dbReference type="InterPro" id="IPR029787">
    <property type="entry name" value="Nucleotide_cyclase"/>
</dbReference>
<dbReference type="InterPro" id="IPR043128">
    <property type="entry name" value="Rev_trsase/Diguanyl_cyclase"/>
</dbReference>
<dbReference type="RefSeq" id="WP_088708002.1">
    <property type="nucleotide sequence ID" value="NZ_LSTO01000001.1"/>
</dbReference>
<comment type="caution">
    <text evidence="5">The sequence shown here is derived from an EMBL/GenBank/DDBJ whole genome shotgun (WGS) entry which is preliminary data.</text>
</comment>
<evidence type="ECO:0000259" key="3">
    <source>
        <dbReference type="PROSITE" id="PS50883"/>
    </source>
</evidence>
<name>A0A254TEU1_9BURK</name>
<dbReference type="Gene3D" id="3.30.70.270">
    <property type="match status" value="1"/>
</dbReference>
<feature type="domain" description="GGDEF" evidence="4">
    <location>
        <begin position="294"/>
        <end position="427"/>
    </location>
</feature>
<dbReference type="Gene3D" id="3.20.20.450">
    <property type="entry name" value="EAL domain"/>
    <property type="match status" value="1"/>
</dbReference>
<dbReference type="SUPFAM" id="SSF141868">
    <property type="entry name" value="EAL domain-like"/>
    <property type="match status" value="1"/>
</dbReference>
<sequence>MQKSTSSQAKRESHSYTRLHAILDSLNEGVLMIDKDGRVVEANQAALDFLSVTGKEEIDLSKGGLEATFDVSTLEGKPVPVEAWPVWRVMQGENVFETVLRVRNRRTGRQWISSHSGRKLLFPETDEMFAVLSIRDITRSKTAEIQVQSMETRLKSAFDSFTDEVVIMDRHLKPTYVNAAGRRCAASLVGDREHTFWHSAAREAVESATSVITDVRHATDAGVRDYVISAMPLFDAAGAVDEVVVLLHDATERNQAAESVRQAALHDTLTGLPNRVLLSEIAKRMLAEAKRSHQRIAVLLIDLDRFKTVNDVYGNEAGDKLLRELAKRIRFRMRSQDLITRFGGDEFVILLPLVNEHHLPHTVAADLIHLIGQPVQVDGGQLTVEACVGISLFPNDGETLNELLRQADAAMDAAKESGRNSYRFYTEELAHQSITQSRVENELRRALGQGELSLAYQPIIEIHSGKVLCAEALIRWENGRVSPDVFVPIAEISGLVGRMTDWVLDEICREQRRWRQLGIPLIPISINVSPVQFKLRGFVDDIERRLREKQFTAEALQIELTETAVMDNVDHSIHIIKRLRGLGIKIALDDFGKGYSSLSYLSRLPIDKIKIDKEFILGFDQSATNRAITDAVIALGTALQLEVVAEGIESREALDYVREQGCRQAQGFYLCKPVPGKTFAALFGDGTASSVVLYPEDRMKR</sequence>
<evidence type="ECO:0000313" key="6">
    <source>
        <dbReference type="Proteomes" id="UP000197535"/>
    </source>
</evidence>
<dbReference type="Pfam" id="PF13188">
    <property type="entry name" value="PAS_8"/>
    <property type="match status" value="1"/>
</dbReference>
<evidence type="ECO:0000259" key="1">
    <source>
        <dbReference type="PROSITE" id="PS50112"/>
    </source>
</evidence>
<dbReference type="SUPFAM" id="SSF55785">
    <property type="entry name" value="PYP-like sensor domain (PAS domain)"/>
    <property type="match status" value="2"/>
</dbReference>
<keyword evidence="6" id="KW-1185">Reference proteome</keyword>
<evidence type="ECO:0000313" key="5">
    <source>
        <dbReference type="EMBL" id="OWW21150.1"/>
    </source>
</evidence>
<dbReference type="PANTHER" id="PTHR44757:SF2">
    <property type="entry name" value="BIOFILM ARCHITECTURE MAINTENANCE PROTEIN MBAA"/>
    <property type="match status" value="1"/>
</dbReference>
<evidence type="ECO:0000259" key="2">
    <source>
        <dbReference type="PROSITE" id="PS50113"/>
    </source>
</evidence>
<dbReference type="SMART" id="SM00267">
    <property type="entry name" value="GGDEF"/>
    <property type="match status" value="1"/>
</dbReference>
<gene>
    <name evidence="5" type="ORF">AYR66_18395</name>
</gene>
<dbReference type="PROSITE" id="PS50883">
    <property type="entry name" value="EAL"/>
    <property type="match status" value="1"/>
</dbReference>
<dbReference type="InterPro" id="IPR001633">
    <property type="entry name" value="EAL_dom"/>
</dbReference>
<protein>
    <recommendedName>
        <fullName evidence="7">Diguanylate cyclase</fullName>
    </recommendedName>
</protein>
<dbReference type="InterPro" id="IPR035965">
    <property type="entry name" value="PAS-like_dom_sf"/>
</dbReference>
<dbReference type="CDD" id="cd01949">
    <property type="entry name" value="GGDEF"/>
    <property type="match status" value="1"/>
</dbReference>
<dbReference type="EMBL" id="LSTO01000001">
    <property type="protein sequence ID" value="OWW21150.1"/>
    <property type="molecule type" value="Genomic_DNA"/>
</dbReference>
<dbReference type="Pfam" id="PF00563">
    <property type="entry name" value="EAL"/>
    <property type="match status" value="1"/>
</dbReference>
<dbReference type="AlphaFoldDB" id="A0A254TEU1"/>
<dbReference type="InterPro" id="IPR052155">
    <property type="entry name" value="Biofilm_reg_signaling"/>
</dbReference>
<organism evidence="5 6">
    <name type="scientific">Noviherbaspirillum denitrificans</name>
    <dbReference type="NCBI Taxonomy" id="1968433"/>
    <lineage>
        <taxon>Bacteria</taxon>
        <taxon>Pseudomonadati</taxon>
        <taxon>Pseudomonadota</taxon>
        <taxon>Betaproteobacteria</taxon>
        <taxon>Burkholderiales</taxon>
        <taxon>Oxalobacteraceae</taxon>
        <taxon>Noviherbaspirillum</taxon>
    </lineage>
</organism>
<dbReference type="PANTHER" id="PTHR44757">
    <property type="entry name" value="DIGUANYLATE CYCLASE DGCP"/>
    <property type="match status" value="1"/>
</dbReference>
<dbReference type="InterPro" id="IPR000700">
    <property type="entry name" value="PAS-assoc_C"/>
</dbReference>
<dbReference type="CDD" id="cd00130">
    <property type="entry name" value="PAS"/>
    <property type="match status" value="1"/>
</dbReference>
<dbReference type="OrthoDB" id="9813903at2"/>
<evidence type="ECO:0000259" key="4">
    <source>
        <dbReference type="PROSITE" id="PS50887"/>
    </source>
</evidence>
<dbReference type="CDD" id="cd01948">
    <property type="entry name" value="EAL"/>
    <property type="match status" value="1"/>
</dbReference>
<dbReference type="InterPro" id="IPR000160">
    <property type="entry name" value="GGDEF_dom"/>
</dbReference>
<evidence type="ECO:0008006" key="7">
    <source>
        <dbReference type="Google" id="ProtNLM"/>
    </source>
</evidence>
<dbReference type="Proteomes" id="UP000197535">
    <property type="component" value="Unassembled WGS sequence"/>
</dbReference>
<dbReference type="InterPro" id="IPR035919">
    <property type="entry name" value="EAL_sf"/>
</dbReference>
<reference evidence="5 6" key="1">
    <citation type="submission" date="2016-02" db="EMBL/GenBank/DDBJ databases">
        <authorList>
            <person name="Wen L."/>
            <person name="He K."/>
            <person name="Yang H."/>
        </authorList>
    </citation>
    <scope>NUCLEOTIDE SEQUENCE [LARGE SCALE GENOMIC DNA]</scope>
    <source>
        <strain evidence="5 6">TSA40</strain>
    </source>
</reference>